<gene>
    <name evidence="9" type="ORF">ARALYDRAFT_680131</name>
</gene>
<feature type="transmembrane region" description="Helical" evidence="7">
    <location>
        <begin position="331"/>
        <end position="353"/>
    </location>
</feature>
<feature type="transmembrane region" description="Helical" evidence="7">
    <location>
        <begin position="226"/>
        <end position="246"/>
    </location>
</feature>
<dbReference type="CDD" id="cd13132">
    <property type="entry name" value="MATE_eukaryotic"/>
    <property type="match status" value="1"/>
</dbReference>
<dbReference type="Pfam" id="PF01554">
    <property type="entry name" value="MatE"/>
    <property type="match status" value="1"/>
</dbReference>
<dbReference type="NCBIfam" id="TIGR00797">
    <property type="entry name" value="matE"/>
    <property type="match status" value="1"/>
</dbReference>
<evidence type="ECO:0000313" key="10">
    <source>
        <dbReference type="Proteomes" id="UP000008694"/>
    </source>
</evidence>
<keyword evidence="10" id="KW-1185">Reference proteome</keyword>
<dbReference type="AlphaFoldDB" id="D7KNE4"/>
<organism evidence="10">
    <name type="scientific">Arabidopsis lyrata subsp. lyrata</name>
    <name type="common">Lyre-leaved rock-cress</name>
    <dbReference type="NCBI Taxonomy" id="81972"/>
    <lineage>
        <taxon>Eukaryota</taxon>
        <taxon>Viridiplantae</taxon>
        <taxon>Streptophyta</taxon>
        <taxon>Embryophyta</taxon>
        <taxon>Tracheophyta</taxon>
        <taxon>Spermatophyta</taxon>
        <taxon>Magnoliopsida</taxon>
        <taxon>eudicotyledons</taxon>
        <taxon>Gunneridae</taxon>
        <taxon>Pentapetalae</taxon>
        <taxon>rosids</taxon>
        <taxon>malvids</taxon>
        <taxon>Brassicales</taxon>
        <taxon>Brassicaceae</taxon>
        <taxon>Camelineae</taxon>
        <taxon>Arabidopsis</taxon>
    </lineage>
</organism>
<evidence type="ECO:0000256" key="6">
    <source>
        <dbReference type="ARBA" id="ARBA00023136"/>
    </source>
</evidence>
<keyword evidence="3" id="KW-0813">Transport</keyword>
<evidence type="ECO:0000313" key="9">
    <source>
        <dbReference type="EMBL" id="EFH69534.1"/>
    </source>
</evidence>
<comment type="similarity">
    <text evidence="2 7">Belongs to the multi antimicrobial extrusion (MATE) (TC 2.A.66.1) family.</text>
</comment>
<evidence type="ECO:0000256" key="5">
    <source>
        <dbReference type="ARBA" id="ARBA00022989"/>
    </source>
</evidence>
<comment type="subcellular location">
    <subcellularLocation>
        <location evidence="1">Membrane</location>
        <topology evidence="1">Multi-pass membrane protein</topology>
    </subcellularLocation>
</comment>
<feature type="transmembrane region" description="Helical" evidence="7">
    <location>
        <begin position="47"/>
        <end position="70"/>
    </location>
</feature>
<evidence type="ECO:0000256" key="4">
    <source>
        <dbReference type="ARBA" id="ARBA00022692"/>
    </source>
</evidence>
<evidence type="ECO:0000256" key="2">
    <source>
        <dbReference type="ARBA" id="ARBA00010199"/>
    </source>
</evidence>
<evidence type="ECO:0000256" key="7">
    <source>
        <dbReference type="RuleBase" id="RU004914"/>
    </source>
</evidence>
<evidence type="ECO:0000256" key="1">
    <source>
        <dbReference type="ARBA" id="ARBA00004141"/>
    </source>
</evidence>
<proteinExistence type="inferred from homology"/>
<feature type="transmembrane region" description="Helical" evidence="7">
    <location>
        <begin position="76"/>
        <end position="94"/>
    </location>
</feature>
<name>D7KNE4_ARALL</name>
<dbReference type="EMBL" id="GL348713">
    <property type="protein sequence ID" value="EFH69534.1"/>
    <property type="molecule type" value="Genomic_DNA"/>
</dbReference>
<protein>
    <recommendedName>
        <fullName evidence="7">Protein DETOXIFICATION</fullName>
    </recommendedName>
    <alternativeName>
        <fullName evidence="7">Multidrug and toxic compound extrusion protein</fullName>
    </alternativeName>
</protein>
<dbReference type="GO" id="GO:1990961">
    <property type="term" value="P:xenobiotic detoxification by transmembrane export across the plasma membrane"/>
    <property type="evidence" value="ECO:0007669"/>
    <property type="project" value="InterPro"/>
</dbReference>
<keyword evidence="4 7" id="KW-0812">Transmembrane</keyword>
<feature type="transmembrane region" description="Helical" evidence="7">
    <location>
        <begin position="133"/>
        <end position="159"/>
    </location>
</feature>
<dbReference type="InterPro" id="IPR045069">
    <property type="entry name" value="MATE_euk"/>
</dbReference>
<evidence type="ECO:0000256" key="3">
    <source>
        <dbReference type="ARBA" id="ARBA00022448"/>
    </source>
</evidence>
<sequence>METLNVDHEDTISSEQEHQTHTTSDTDMPPISVKEAVVARGSCDIHIFLPILAVTQILAGHVNTLALAAVSIQNSVIPGFSVGLMLFAYAVNYFATAKFLQAQSKVIAMAVIAVTVLLQHTLLSWFLMLKLGWGMAGGAVVLNVSWWLIDVAQIVYICGGSCGRAWSGLSWKAFKNILRGFARLSLASAVMVCPEVWYLKALILFAGYLKNPQVSVAALSICMNKLGWPIMVAFGFNAAVSVRVSNELGAEHPRRAKFLLIVAMITSVSIGAMISMTLIVVRDKYPEIFSDDEEVRGHVKQLIPKLALTIVINNIQPVLSGVAVGAGWQGIVAYVNVGCYYLCGITTGLVLGYKMELGVKVRDMDRNANRTCVLLLIIYRTNWNREASLAEARIRKWRGQTDIGEEIEEIKCEEDDTIQNGEYNQRLNKGNEHEEHDTIVNAEMNQINKS</sequence>
<reference evidence="10" key="1">
    <citation type="journal article" date="2011" name="Nat. Genet.">
        <title>The Arabidopsis lyrata genome sequence and the basis of rapid genome size change.</title>
        <authorList>
            <person name="Hu T.T."/>
            <person name="Pattyn P."/>
            <person name="Bakker E.G."/>
            <person name="Cao J."/>
            <person name="Cheng J.-F."/>
            <person name="Clark R.M."/>
            <person name="Fahlgren N."/>
            <person name="Fawcett J.A."/>
            <person name="Grimwood J."/>
            <person name="Gundlach H."/>
            <person name="Haberer G."/>
            <person name="Hollister J.D."/>
            <person name="Ossowski S."/>
            <person name="Ottilar R.P."/>
            <person name="Salamov A.A."/>
            <person name="Schneeberger K."/>
            <person name="Spannagl M."/>
            <person name="Wang X."/>
            <person name="Yang L."/>
            <person name="Nasrallah M.E."/>
            <person name="Bergelson J."/>
            <person name="Carrington J.C."/>
            <person name="Gaut B.S."/>
            <person name="Schmutz J."/>
            <person name="Mayer K.F.X."/>
            <person name="Van de Peer Y."/>
            <person name="Grigoriev I.V."/>
            <person name="Nordborg M."/>
            <person name="Weigel D."/>
            <person name="Guo Y.-L."/>
        </authorList>
    </citation>
    <scope>NUCLEOTIDE SEQUENCE [LARGE SCALE GENOMIC DNA]</scope>
    <source>
        <strain evidence="10">cv. MN47</strain>
    </source>
</reference>
<dbReference type="GO" id="GO:0042910">
    <property type="term" value="F:xenobiotic transmembrane transporter activity"/>
    <property type="evidence" value="ECO:0007669"/>
    <property type="project" value="InterPro"/>
</dbReference>
<accession>D7KNE4</accession>
<dbReference type="Gramene" id="Al_scaffold_0001_2454">
    <property type="protein sequence ID" value="Al_scaffold_0001_2454"/>
    <property type="gene ID" value="Al_scaffold_0001_2454"/>
</dbReference>
<keyword evidence="5 7" id="KW-1133">Transmembrane helix</keyword>
<dbReference type="GO" id="GO:0016020">
    <property type="term" value="C:membrane"/>
    <property type="evidence" value="ECO:0007669"/>
    <property type="project" value="UniProtKB-SubCell"/>
</dbReference>
<dbReference type="HOGENOM" id="CLU_012893_1_4_1"/>
<dbReference type="eggNOG" id="KOG1347">
    <property type="taxonomic scope" value="Eukaryota"/>
</dbReference>
<dbReference type="PANTHER" id="PTHR11206">
    <property type="entry name" value="MULTIDRUG RESISTANCE PROTEIN"/>
    <property type="match status" value="1"/>
</dbReference>
<dbReference type="InterPro" id="IPR002528">
    <property type="entry name" value="MATE_fam"/>
</dbReference>
<keyword evidence="6 7" id="KW-0472">Membrane</keyword>
<feature type="region of interest" description="Disordered" evidence="8">
    <location>
        <begin position="1"/>
        <end position="27"/>
    </location>
</feature>
<feature type="compositionally biased region" description="Basic and acidic residues" evidence="8">
    <location>
        <begin position="1"/>
        <end position="20"/>
    </location>
</feature>
<dbReference type="Proteomes" id="UP000008694">
    <property type="component" value="Unassembled WGS sequence"/>
</dbReference>
<feature type="transmembrane region" description="Helical" evidence="7">
    <location>
        <begin position="180"/>
        <end position="206"/>
    </location>
</feature>
<dbReference type="STRING" id="81972.D7KNE4"/>
<dbReference type="GO" id="GO:0015297">
    <property type="term" value="F:antiporter activity"/>
    <property type="evidence" value="ECO:0007669"/>
    <property type="project" value="InterPro"/>
</dbReference>
<feature type="transmembrane region" description="Helical" evidence="7">
    <location>
        <begin position="258"/>
        <end position="281"/>
    </location>
</feature>
<evidence type="ECO:0000256" key="8">
    <source>
        <dbReference type="SAM" id="MobiDB-lite"/>
    </source>
</evidence>
<comment type="caution">
    <text evidence="7">Lacks conserved residue(s) required for the propagation of feature annotation.</text>
</comment>
<feature type="transmembrane region" description="Helical" evidence="7">
    <location>
        <begin position="106"/>
        <end position="127"/>
    </location>
</feature>